<evidence type="ECO:0000256" key="1">
    <source>
        <dbReference type="ARBA" id="ARBA00023125"/>
    </source>
</evidence>
<organism evidence="4 5">
    <name type="scientific">Marinobacter xestospongiae</name>
    <dbReference type="NCBI Taxonomy" id="994319"/>
    <lineage>
        <taxon>Bacteria</taxon>
        <taxon>Pseudomonadati</taxon>
        <taxon>Pseudomonadota</taxon>
        <taxon>Gammaproteobacteria</taxon>
        <taxon>Pseudomonadales</taxon>
        <taxon>Marinobacteraceae</taxon>
        <taxon>Marinobacter</taxon>
    </lineage>
</organism>
<proteinExistence type="predicted"/>
<evidence type="ECO:0000313" key="5">
    <source>
        <dbReference type="Proteomes" id="UP001269819"/>
    </source>
</evidence>
<dbReference type="InterPro" id="IPR009061">
    <property type="entry name" value="DNA-bd_dom_put_sf"/>
</dbReference>
<dbReference type="Pfam" id="PF13411">
    <property type="entry name" value="MerR_1"/>
    <property type="match status" value="1"/>
</dbReference>
<sequence length="122" mass="14248">MNVKQFAERVGLSPHTIRYYDKLGLLGEVRRRPNGHRYFSERDLEWIGFVQRLRDTGMPVEQMLEYARLRAEGDTTMAARQAVLECHAEALDAHIRQQQAHLDNLTRKIAWYRRQLAGETGP</sequence>
<dbReference type="CDD" id="cd01109">
    <property type="entry name" value="HTH_YyaN"/>
    <property type="match status" value="1"/>
</dbReference>
<dbReference type="PANTHER" id="PTHR30204:SF98">
    <property type="entry name" value="HTH-TYPE TRANSCRIPTIONAL REGULATOR ADHR"/>
    <property type="match status" value="1"/>
</dbReference>
<feature type="domain" description="HTH merR-type" evidence="3">
    <location>
        <begin position="1"/>
        <end position="69"/>
    </location>
</feature>
<protein>
    <submittedName>
        <fullName evidence="4">MerR family transcriptional regulator</fullName>
    </submittedName>
</protein>
<dbReference type="PROSITE" id="PS50937">
    <property type="entry name" value="HTH_MERR_2"/>
    <property type="match status" value="1"/>
</dbReference>
<feature type="coiled-coil region" evidence="2">
    <location>
        <begin position="88"/>
        <end position="115"/>
    </location>
</feature>
<comment type="caution">
    <text evidence="4">The sequence shown here is derived from an EMBL/GenBank/DDBJ whole genome shotgun (WGS) entry which is preliminary data.</text>
</comment>
<dbReference type="EMBL" id="JAWIIJ010000003">
    <property type="protein sequence ID" value="MDV2078042.1"/>
    <property type="molecule type" value="Genomic_DNA"/>
</dbReference>
<dbReference type="InterPro" id="IPR000551">
    <property type="entry name" value="MerR-type_HTH_dom"/>
</dbReference>
<dbReference type="Proteomes" id="UP001269819">
    <property type="component" value="Unassembled WGS sequence"/>
</dbReference>
<reference evidence="4 5" key="1">
    <citation type="submission" date="2023-10" db="EMBL/GenBank/DDBJ databases">
        <title>Characteristics and mechanism of a salt-tolerant marine origin heterotrophic nitrifying- aerobic denitrifying bacteria Marinobacter xestospongiae HN1.</title>
        <authorList>
            <person name="Qi R."/>
        </authorList>
    </citation>
    <scope>NUCLEOTIDE SEQUENCE [LARGE SCALE GENOMIC DNA]</scope>
    <source>
        <strain evidence="4 5">HN1</strain>
    </source>
</reference>
<gene>
    <name evidence="4" type="ORF">RYS15_05075</name>
</gene>
<keyword evidence="1" id="KW-0238">DNA-binding</keyword>
<keyword evidence="2" id="KW-0175">Coiled coil</keyword>
<dbReference type="RefSeq" id="WP_316972898.1">
    <property type="nucleotide sequence ID" value="NZ_JAWIIJ010000003.1"/>
</dbReference>
<dbReference type="PANTHER" id="PTHR30204">
    <property type="entry name" value="REDOX-CYCLING DRUG-SENSING TRANSCRIPTIONAL ACTIVATOR SOXR"/>
    <property type="match status" value="1"/>
</dbReference>
<accession>A0ABU3VUT7</accession>
<evidence type="ECO:0000313" key="4">
    <source>
        <dbReference type="EMBL" id="MDV2078042.1"/>
    </source>
</evidence>
<evidence type="ECO:0000256" key="2">
    <source>
        <dbReference type="SAM" id="Coils"/>
    </source>
</evidence>
<dbReference type="Gene3D" id="1.10.1660.10">
    <property type="match status" value="1"/>
</dbReference>
<dbReference type="SMART" id="SM00422">
    <property type="entry name" value="HTH_MERR"/>
    <property type="match status" value="1"/>
</dbReference>
<name>A0ABU3VUT7_9GAMM</name>
<dbReference type="SUPFAM" id="SSF46955">
    <property type="entry name" value="Putative DNA-binding domain"/>
    <property type="match status" value="1"/>
</dbReference>
<dbReference type="PRINTS" id="PR00040">
    <property type="entry name" value="HTHMERR"/>
</dbReference>
<keyword evidence="5" id="KW-1185">Reference proteome</keyword>
<evidence type="ECO:0000259" key="3">
    <source>
        <dbReference type="PROSITE" id="PS50937"/>
    </source>
</evidence>
<dbReference type="InterPro" id="IPR047057">
    <property type="entry name" value="MerR_fam"/>
</dbReference>